<keyword evidence="3" id="KW-1185">Reference proteome</keyword>
<evidence type="ECO:0000256" key="1">
    <source>
        <dbReference type="SAM" id="MobiDB-lite"/>
    </source>
</evidence>
<evidence type="ECO:0000313" key="2">
    <source>
        <dbReference type="EMBL" id="AQZ62913.1"/>
    </source>
</evidence>
<dbReference type="AlphaFoldDB" id="A0A1U9ZY81"/>
<protein>
    <submittedName>
        <fullName evidence="2">Uncharacterized protein</fullName>
    </submittedName>
</protein>
<dbReference type="KEGG" id="noa:BKM31_16890"/>
<gene>
    <name evidence="2" type="ORF">BKM31_16890</name>
</gene>
<feature type="region of interest" description="Disordered" evidence="1">
    <location>
        <begin position="75"/>
        <end position="107"/>
    </location>
</feature>
<name>A0A1U9ZY81_9ACTN</name>
<dbReference type="EMBL" id="CP017717">
    <property type="protein sequence ID" value="AQZ62913.1"/>
    <property type="molecule type" value="Genomic_DNA"/>
</dbReference>
<organism evidence="2 3">
    <name type="scientific">[Actinomadura] parvosata subsp. kistnae</name>
    <dbReference type="NCBI Taxonomy" id="1909395"/>
    <lineage>
        <taxon>Bacteria</taxon>
        <taxon>Bacillati</taxon>
        <taxon>Actinomycetota</taxon>
        <taxon>Actinomycetes</taxon>
        <taxon>Streptosporangiales</taxon>
        <taxon>Streptosporangiaceae</taxon>
        <taxon>Nonomuraea</taxon>
    </lineage>
</organism>
<dbReference type="Proteomes" id="UP000190797">
    <property type="component" value="Chromosome"/>
</dbReference>
<sequence length="107" mass="11978">METNEYVGMLHRVIDALTRRLCDDPAGLIHVEPLRRHLRDAMNIAIAVNQDKPGGYSLGELAKILSIRRESVHHRARQGRKLITDLHTRPGPTNLRKPGGTMGGRRG</sequence>
<reference evidence="3" key="1">
    <citation type="journal article" date="2017" name="Med. Chem. Commun.">
        <title>Nonomuraea sp. ATCC 55076 harbours the largest actinomycete chromosome to date and the kistamicin biosynthetic gene cluster.</title>
        <authorList>
            <person name="Nazari B."/>
            <person name="Forneris C.C."/>
            <person name="Gibson M.I."/>
            <person name="Moon K."/>
            <person name="Schramma K.R."/>
            <person name="Seyedsayamdost M.R."/>
        </authorList>
    </citation>
    <scope>NUCLEOTIDE SEQUENCE [LARGE SCALE GENOMIC DNA]</scope>
    <source>
        <strain evidence="3">ATCC 55076</strain>
    </source>
</reference>
<evidence type="ECO:0000313" key="3">
    <source>
        <dbReference type="Proteomes" id="UP000190797"/>
    </source>
</evidence>
<accession>A0A1U9ZY81</accession>
<dbReference type="STRING" id="1909395.BKM31_16890"/>
<proteinExistence type="predicted"/>